<evidence type="ECO:0000313" key="2">
    <source>
        <dbReference type="EMBL" id="THU69660.1"/>
    </source>
</evidence>
<dbReference type="Proteomes" id="UP000317650">
    <property type="component" value="Chromosome 8"/>
</dbReference>
<dbReference type="EMBL" id="PYDT01000002">
    <property type="protein sequence ID" value="THU69660.1"/>
    <property type="molecule type" value="Genomic_DNA"/>
</dbReference>
<gene>
    <name evidence="2" type="ORF">C4D60_Mb08t16730</name>
</gene>
<organism evidence="2 3">
    <name type="scientific">Musa balbisiana</name>
    <name type="common">Banana</name>
    <dbReference type="NCBI Taxonomy" id="52838"/>
    <lineage>
        <taxon>Eukaryota</taxon>
        <taxon>Viridiplantae</taxon>
        <taxon>Streptophyta</taxon>
        <taxon>Embryophyta</taxon>
        <taxon>Tracheophyta</taxon>
        <taxon>Spermatophyta</taxon>
        <taxon>Magnoliopsida</taxon>
        <taxon>Liliopsida</taxon>
        <taxon>Zingiberales</taxon>
        <taxon>Musaceae</taxon>
        <taxon>Musa</taxon>
    </lineage>
</organism>
<keyword evidence="1" id="KW-0812">Transmembrane</keyword>
<keyword evidence="3" id="KW-1185">Reference proteome</keyword>
<dbReference type="AlphaFoldDB" id="A0A4S8K4A2"/>
<proteinExistence type="predicted"/>
<evidence type="ECO:0000313" key="3">
    <source>
        <dbReference type="Proteomes" id="UP000317650"/>
    </source>
</evidence>
<keyword evidence="1" id="KW-0472">Membrane</keyword>
<keyword evidence="1" id="KW-1133">Transmembrane helix</keyword>
<dbReference type="Gene3D" id="4.10.1060.10">
    <property type="entry name" value="Zinc finger, RanBP2-type"/>
    <property type="match status" value="1"/>
</dbReference>
<sequence>MGLQHGCSSSYIYIVAGGVGGSSMVELMMFVDIWDMKLGDWCCSCGVHNYASRSNHFKRHMIRAEDDVASMVA</sequence>
<reference evidence="2 3" key="1">
    <citation type="journal article" date="2019" name="Nat. Plants">
        <title>Genome sequencing of Musa balbisiana reveals subgenome evolution and function divergence in polyploid bananas.</title>
        <authorList>
            <person name="Yao X."/>
        </authorList>
    </citation>
    <scope>NUCLEOTIDE SEQUENCE [LARGE SCALE GENOMIC DNA]</scope>
    <source>
        <strain evidence="3">cv. DH-PKW</strain>
        <tissue evidence="2">Leaves</tissue>
    </source>
</reference>
<evidence type="ECO:0000256" key="1">
    <source>
        <dbReference type="SAM" id="Phobius"/>
    </source>
</evidence>
<comment type="caution">
    <text evidence="2">The sequence shown here is derived from an EMBL/GenBank/DDBJ whole genome shotgun (WGS) entry which is preliminary data.</text>
</comment>
<protein>
    <submittedName>
        <fullName evidence="2">Uncharacterized protein</fullName>
    </submittedName>
</protein>
<feature type="transmembrane region" description="Helical" evidence="1">
    <location>
        <begin position="12"/>
        <end position="31"/>
    </location>
</feature>
<accession>A0A4S8K4A2</accession>
<name>A0A4S8K4A2_MUSBA</name>